<keyword evidence="2" id="KW-1185">Reference proteome</keyword>
<dbReference type="EMBL" id="BONE01000054">
    <property type="protein sequence ID" value="GIF76113.1"/>
    <property type="molecule type" value="Genomic_DNA"/>
</dbReference>
<comment type="caution">
    <text evidence="1">The sequence shown here is derived from an EMBL/GenBank/DDBJ whole genome shotgun (WGS) entry which is preliminary data.</text>
</comment>
<name>A0ABQ4CXU9_9ACTN</name>
<dbReference type="Proteomes" id="UP000604117">
    <property type="component" value="Unassembled WGS sequence"/>
</dbReference>
<organism evidence="1 2">
    <name type="scientific">Asanoa siamensis</name>
    <dbReference type="NCBI Taxonomy" id="926357"/>
    <lineage>
        <taxon>Bacteria</taxon>
        <taxon>Bacillati</taxon>
        <taxon>Actinomycetota</taxon>
        <taxon>Actinomycetes</taxon>
        <taxon>Micromonosporales</taxon>
        <taxon>Micromonosporaceae</taxon>
        <taxon>Asanoa</taxon>
    </lineage>
</organism>
<evidence type="ECO:0000313" key="1">
    <source>
        <dbReference type="EMBL" id="GIF76113.1"/>
    </source>
</evidence>
<evidence type="ECO:0000313" key="2">
    <source>
        <dbReference type="Proteomes" id="UP000604117"/>
    </source>
</evidence>
<protein>
    <submittedName>
        <fullName evidence="1">Uncharacterized protein</fullName>
    </submittedName>
</protein>
<sequence length="275" mass="29500">MTTPSILRGGRRVHTGRRLGQVIGRKPTGITGAQWNTAGTVVLDHLVTDAATEAPEFALIFSAAEPGGRVERMTTAVCDAVGLPLLRITSAALTGADHGTQILNYILDARAFGEGDDSHAGAAEGGRGYRDIVGRLPDGRTGYVNDLSSVARAAAVDAYAARQLFDPIIRGIRVRWTGGPAEGWAWLQLQEGGYVFERVLLAEHRTTCGVPADRLAEDLAGAAIGQRLKLRHSAEPDLVDLAHIEARLRDLSARRDELTDGFPYEHLLVDQPAAR</sequence>
<gene>
    <name evidence="1" type="ORF">Asi02nite_56310</name>
</gene>
<reference evidence="1 2" key="1">
    <citation type="submission" date="2021-01" db="EMBL/GenBank/DDBJ databases">
        <title>Whole genome shotgun sequence of Asanoa siamensis NBRC 107932.</title>
        <authorList>
            <person name="Komaki H."/>
            <person name="Tamura T."/>
        </authorList>
    </citation>
    <scope>NUCLEOTIDE SEQUENCE [LARGE SCALE GENOMIC DNA]</scope>
    <source>
        <strain evidence="1 2">NBRC 107932</strain>
    </source>
</reference>
<accession>A0ABQ4CXU9</accession>
<proteinExistence type="predicted"/>
<dbReference type="RefSeq" id="WP_203716946.1">
    <property type="nucleotide sequence ID" value="NZ_BONE01000054.1"/>
</dbReference>